<gene>
    <name evidence="4" type="primary">20212582</name>
    <name evidence="3" type="ORF">HELRODRAFT_193277</name>
</gene>
<dbReference type="EnsemblMetazoa" id="HelroT193277">
    <property type="protein sequence ID" value="HelroP193277"/>
    <property type="gene ID" value="HelroG193277"/>
</dbReference>
<evidence type="ECO:0000256" key="2">
    <source>
        <dbReference type="SAM" id="SignalP"/>
    </source>
</evidence>
<feature type="compositionally biased region" description="Basic and acidic residues" evidence="1">
    <location>
        <begin position="102"/>
        <end position="112"/>
    </location>
</feature>
<reference evidence="5" key="1">
    <citation type="submission" date="2012-12" db="EMBL/GenBank/DDBJ databases">
        <authorList>
            <person name="Hellsten U."/>
            <person name="Grimwood J."/>
            <person name="Chapman J.A."/>
            <person name="Shapiro H."/>
            <person name="Aerts A."/>
            <person name="Otillar R.P."/>
            <person name="Terry A.Y."/>
            <person name="Boore J.L."/>
            <person name="Simakov O."/>
            <person name="Marletaz F."/>
            <person name="Cho S.-J."/>
            <person name="Edsinger-Gonzales E."/>
            <person name="Havlak P."/>
            <person name="Kuo D.-H."/>
            <person name="Larsson T."/>
            <person name="Lv J."/>
            <person name="Arendt D."/>
            <person name="Savage R."/>
            <person name="Osoegawa K."/>
            <person name="de Jong P."/>
            <person name="Lindberg D.R."/>
            <person name="Seaver E.C."/>
            <person name="Weisblat D.A."/>
            <person name="Putnam N.H."/>
            <person name="Grigoriev I.V."/>
            <person name="Rokhsar D.S."/>
        </authorList>
    </citation>
    <scope>NUCLEOTIDE SEQUENCE</scope>
</reference>
<feature type="region of interest" description="Disordered" evidence="1">
    <location>
        <begin position="102"/>
        <end position="125"/>
    </location>
</feature>
<evidence type="ECO:0000313" key="3">
    <source>
        <dbReference type="EMBL" id="ESN97444.1"/>
    </source>
</evidence>
<dbReference type="EMBL" id="AMQM01006342">
    <property type="status" value="NOT_ANNOTATED_CDS"/>
    <property type="molecule type" value="Genomic_DNA"/>
</dbReference>
<dbReference type="InParanoid" id="T1FUT6"/>
<keyword evidence="2" id="KW-0732">Signal</keyword>
<dbReference type="GeneID" id="20212582"/>
<dbReference type="KEGG" id="hro:HELRODRAFT_193277"/>
<dbReference type="Proteomes" id="UP000015101">
    <property type="component" value="Unassembled WGS sequence"/>
</dbReference>
<organism evidence="4 5">
    <name type="scientific">Helobdella robusta</name>
    <name type="common">Californian leech</name>
    <dbReference type="NCBI Taxonomy" id="6412"/>
    <lineage>
        <taxon>Eukaryota</taxon>
        <taxon>Metazoa</taxon>
        <taxon>Spiralia</taxon>
        <taxon>Lophotrochozoa</taxon>
        <taxon>Annelida</taxon>
        <taxon>Clitellata</taxon>
        <taxon>Hirudinea</taxon>
        <taxon>Rhynchobdellida</taxon>
        <taxon>Glossiphoniidae</taxon>
        <taxon>Helobdella</taxon>
    </lineage>
</organism>
<dbReference type="RefSeq" id="XP_009024600.1">
    <property type="nucleotide sequence ID" value="XM_009026352.1"/>
</dbReference>
<name>T1FUT6_HELRO</name>
<dbReference type="AlphaFoldDB" id="T1FUT6"/>
<feature type="signal peptide" evidence="2">
    <location>
        <begin position="1"/>
        <end position="22"/>
    </location>
</feature>
<dbReference type="EMBL" id="KB097379">
    <property type="protein sequence ID" value="ESN97444.1"/>
    <property type="molecule type" value="Genomic_DNA"/>
</dbReference>
<proteinExistence type="predicted"/>
<dbReference type="HOGENOM" id="CLU_1284534_0_0_1"/>
<evidence type="ECO:0000256" key="1">
    <source>
        <dbReference type="SAM" id="MobiDB-lite"/>
    </source>
</evidence>
<evidence type="ECO:0000313" key="5">
    <source>
        <dbReference type="Proteomes" id="UP000015101"/>
    </source>
</evidence>
<keyword evidence="5" id="KW-1185">Reference proteome</keyword>
<reference evidence="3 5" key="2">
    <citation type="journal article" date="2013" name="Nature">
        <title>Insights into bilaterian evolution from three spiralian genomes.</title>
        <authorList>
            <person name="Simakov O."/>
            <person name="Marletaz F."/>
            <person name="Cho S.J."/>
            <person name="Edsinger-Gonzales E."/>
            <person name="Havlak P."/>
            <person name="Hellsten U."/>
            <person name="Kuo D.H."/>
            <person name="Larsson T."/>
            <person name="Lv J."/>
            <person name="Arendt D."/>
            <person name="Savage R."/>
            <person name="Osoegawa K."/>
            <person name="de Jong P."/>
            <person name="Grimwood J."/>
            <person name="Chapman J.A."/>
            <person name="Shapiro H."/>
            <person name="Aerts A."/>
            <person name="Otillar R.P."/>
            <person name="Terry A.Y."/>
            <person name="Boore J.L."/>
            <person name="Grigoriev I.V."/>
            <person name="Lindberg D.R."/>
            <person name="Seaver E.C."/>
            <person name="Weisblat D.A."/>
            <person name="Putnam N.H."/>
            <person name="Rokhsar D.S."/>
        </authorList>
    </citation>
    <scope>NUCLEOTIDE SEQUENCE</scope>
</reference>
<dbReference type="CTD" id="20212582"/>
<protein>
    <submittedName>
        <fullName evidence="3 4">Uncharacterized protein</fullName>
    </submittedName>
</protein>
<evidence type="ECO:0000313" key="4">
    <source>
        <dbReference type="EnsemblMetazoa" id="HelroP193277"/>
    </source>
</evidence>
<sequence length="215" mass="25159">MLISISSFKLILILFLTTVANGGNSTSIKSEFNRPNNRDGAGENFGVNFRDENSRENFGEKFASDDDLKIASNYYEGDDDRFKLFLSENKIVRFDNDDEYDRKSSDNDYDHSTDDDDDVVGTQPRHTNFDKKWRDLLSPLHQKPLLKRPQQQQQHDIVAKNSHKLILSKRFYNPKSRLDLNEADMCLKWLWVTRINSRMFPPISSDKKISRLYQL</sequence>
<accession>T1FUT6</accession>
<feature type="chain" id="PRO_5010981058" evidence="2">
    <location>
        <begin position="23"/>
        <end position="215"/>
    </location>
</feature>
<reference evidence="4" key="3">
    <citation type="submission" date="2015-06" db="UniProtKB">
        <authorList>
            <consortium name="EnsemblMetazoa"/>
        </authorList>
    </citation>
    <scope>IDENTIFICATION</scope>
</reference>